<dbReference type="EMBL" id="REFW01000001">
    <property type="protein sequence ID" value="RMB61871.1"/>
    <property type="molecule type" value="Genomic_DNA"/>
</dbReference>
<dbReference type="AlphaFoldDB" id="A0A3M0G9Z4"/>
<dbReference type="OrthoDB" id="9815586at2"/>
<gene>
    <name evidence="2" type="ORF">EAX62_04520</name>
</gene>
<organism evidence="2 3">
    <name type="scientific">Tessaracoccus antarcticus</name>
    <dbReference type="NCBI Taxonomy" id="2479848"/>
    <lineage>
        <taxon>Bacteria</taxon>
        <taxon>Bacillati</taxon>
        <taxon>Actinomycetota</taxon>
        <taxon>Actinomycetes</taxon>
        <taxon>Propionibacteriales</taxon>
        <taxon>Propionibacteriaceae</taxon>
        <taxon>Tessaracoccus</taxon>
    </lineage>
</organism>
<evidence type="ECO:0000313" key="2">
    <source>
        <dbReference type="EMBL" id="RMB61871.1"/>
    </source>
</evidence>
<name>A0A3M0G9Z4_9ACTN</name>
<proteinExistence type="predicted"/>
<feature type="transmembrane region" description="Helical" evidence="1">
    <location>
        <begin position="15"/>
        <end position="33"/>
    </location>
</feature>
<evidence type="ECO:0000313" key="3">
    <source>
        <dbReference type="Proteomes" id="UP000275256"/>
    </source>
</evidence>
<sequence>MIKTLSGMGIRSEHAYIGGFASIGLSVLSYFISRKASKNHPESKAQSDRWGLYVGEWAPTFFALGVALKLEEHDPS</sequence>
<keyword evidence="1" id="KW-0812">Transmembrane</keyword>
<reference evidence="2 3" key="1">
    <citation type="submission" date="2018-10" db="EMBL/GenBank/DDBJ databases">
        <title>Tessaracoccus antarcticuss sp. nov., isolated from sediment.</title>
        <authorList>
            <person name="Zhou L.Y."/>
            <person name="Du Z.J."/>
        </authorList>
    </citation>
    <scope>NUCLEOTIDE SEQUENCE [LARGE SCALE GENOMIC DNA]</scope>
    <source>
        <strain evidence="2 3">JDX10</strain>
    </source>
</reference>
<comment type="caution">
    <text evidence="2">The sequence shown here is derived from an EMBL/GenBank/DDBJ whole genome shotgun (WGS) entry which is preliminary data.</text>
</comment>
<dbReference type="RefSeq" id="WP_121900419.1">
    <property type="nucleotide sequence ID" value="NZ_REFW01000001.1"/>
</dbReference>
<keyword evidence="3" id="KW-1185">Reference proteome</keyword>
<evidence type="ECO:0000256" key="1">
    <source>
        <dbReference type="SAM" id="Phobius"/>
    </source>
</evidence>
<dbReference type="Proteomes" id="UP000275256">
    <property type="component" value="Unassembled WGS sequence"/>
</dbReference>
<protein>
    <submittedName>
        <fullName evidence="2">Uncharacterized protein</fullName>
    </submittedName>
</protein>
<keyword evidence="1" id="KW-0472">Membrane</keyword>
<accession>A0A3M0G9Z4</accession>
<keyword evidence="1" id="KW-1133">Transmembrane helix</keyword>